<feature type="domain" description="AprE-like beta-barrel" evidence="12">
    <location>
        <begin position="332"/>
        <end position="421"/>
    </location>
</feature>
<organism evidence="13 14">
    <name type="scientific">Photorhabdus heterorhabditis</name>
    <dbReference type="NCBI Taxonomy" id="880156"/>
    <lineage>
        <taxon>Bacteria</taxon>
        <taxon>Pseudomonadati</taxon>
        <taxon>Pseudomonadota</taxon>
        <taxon>Gammaproteobacteria</taxon>
        <taxon>Enterobacterales</taxon>
        <taxon>Morganellaceae</taxon>
        <taxon>Photorhabdus</taxon>
    </lineage>
</organism>
<accession>A0A5B0X791</accession>
<evidence type="ECO:0000256" key="7">
    <source>
        <dbReference type="ARBA" id="ARBA00022989"/>
    </source>
</evidence>
<dbReference type="Gene3D" id="1.10.287.470">
    <property type="entry name" value="Helix hairpin bin"/>
    <property type="match status" value="1"/>
</dbReference>
<evidence type="ECO:0000256" key="3">
    <source>
        <dbReference type="ARBA" id="ARBA00022448"/>
    </source>
</evidence>
<keyword evidence="5 9" id="KW-0997">Cell inner membrane</keyword>
<dbReference type="Pfam" id="PF25994">
    <property type="entry name" value="HH_AprE"/>
    <property type="match status" value="1"/>
</dbReference>
<dbReference type="PANTHER" id="PTHR30386:SF17">
    <property type="entry name" value="ALKALINE PROTEASE SECRETION PROTEIN APRE"/>
    <property type="match status" value="1"/>
</dbReference>
<evidence type="ECO:0000313" key="14">
    <source>
        <dbReference type="Proteomes" id="UP000322184"/>
    </source>
</evidence>
<evidence type="ECO:0000256" key="8">
    <source>
        <dbReference type="ARBA" id="ARBA00023136"/>
    </source>
</evidence>
<evidence type="ECO:0000259" key="12">
    <source>
        <dbReference type="Pfam" id="PF26002"/>
    </source>
</evidence>
<keyword evidence="8 9" id="KW-0472">Membrane</keyword>
<dbReference type="GO" id="GO:0005886">
    <property type="term" value="C:plasma membrane"/>
    <property type="evidence" value="ECO:0007669"/>
    <property type="project" value="UniProtKB-SubCell"/>
</dbReference>
<evidence type="ECO:0000256" key="6">
    <source>
        <dbReference type="ARBA" id="ARBA00022692"/>
    </source>
</evidence>
<keyword evidence="10" id="KW-0175">Coiled coil</keyword>
<dbReference type="InterPro" id="IPR010129">
    <property type="entry name" value="T1SS_HlyD"/>
</dbReference>
<dbReference type="STRING" id="880156.AM629_12780"/>
<keyword evidence="4 9" id="KW-1003">Cell membrane</keyword>
<evidence type="ECO:0000313" key="13">
    <source>
        <dbReference type="EMBL" id="KAA1195244.1"/>
    </source>
</evidence>
<protein>
    <recommendedName>
        <fullName evidence="9">Membrane fusion protein (MFP) family protein</fullName>
    </recommendedName>
</protein>
<dbReference type="EMBL" id="VTUW01000003">
    <property type="protein sequence ID" value="KAA1195244.1"/>
    <property type="molecule type" value="Genomic_DNA"/>
</dbReference>
<name>A0A5B0X791_9GAMM</name>
<reference evidence="13 14" key="1">
    <citation type="submission" date="2019-09" db="EMBL/GenBank/DDBJ databases">
        <title>Whole genome sequence of Photorhabdus heterorhabditis strain ETL (Enterobacteriales: Enterobacteriaceae) a bacterial symbiont of Heterorhabditis zealandica strain ETL (Rhabditida: Heterorhabditidae).</title>
        <authorList>
            <person name="Lulamba T.E."/>
            <person name="Serepa-Dlamini M.H."/>
        </authorList>
    </citation>
    <scope>NUCLEOTIDE SEQUENCE [LARGE SCALE GENOMIC DNA]</scope>
    <source>
        <strain evidence="13 14">ETL</strain>
    </source>
</reference>
<evidence type="ECO:0000256" key="10">
    <source>
        <dbReference type="SAM" id="Coils"/>
    </source>
</evidence>
<dbReference type="PRINTS" id="PR01490">
    <property type="entry name" value="RTXTOXIND"/>
</dbReference>
<dbReference type="NCBIfam" id="TIGR01843">
    <property type="entry name" value="type_I_hlyD"/>
    <property type="match status" value="1"/>
</dbReference>
<evidence type="ECO:0000256" key="1">
    <source>
        <dbReference type="ARBA" id="ARBA00004377"/>
    </source>
</evidence>
<dbReference type="Gene3D" id="2.40.30.170">
    <property type="match status" value="1"/>
</dbReference>
<dbReference type="GO" id="GO:0009306">
    <property type="term" value="P:protein secretion"/>
    <property type="evidence" value="ECO:0007669"/>
    <property type="project" value="InterPro"/>
</dbReference>
<keyword evidence="6 9" id="KW-0812">Transmembrane</keyword>
<keyword evidence="3 9" id="KW-0813">Transport</keyword>
<feature type="coiled-coil region" evidence="10">
    <location>
        <begin position="234"/>
        <end position="265"/>
    </location>
</feature>
<dbReference type="Pfam" id="PF26002">
    <property type="entry name" value="Beta-barrel_AprE"/>
    <property type="match status" value="1"/>
</dbReference>
<dbReference type="InterPro" id="IPR058781">
    <property type="entry name" value="HH_AprE-like"/>
</dbReference>
<dbReference type="PROSITE" id="PS00543">
    <property type="entry name" value="HLYD_FAMILY"/>
    <property type="match status" value="1"/>
</dbReference>
<evidence type="ECO:0000256" key="9">
    <source>
        <dbReference type="RuleBase" id="RU365093"/>
    </source>
</evidence>
<dbReference type="InterPro" id="IPR050739">
    <property type="entry name" value="MFP"/>
</dbReference>
<comment type="similarity">
    <text evidence="2 9">Belongs to the membrane fusion protein (MFP) (TC 8.A.1) family.</text>
</comment>
<dbReference type="SUPFAM" id="SSF111369">
    <property type="entry name" value="HlyD-like secretion proteins"/>
    <property type="match status" value="2"/>
</dbReference>
<comment type="caution">
    <text evidence="13">The sequence shown here is derived from an EMBL/GenBank/DDBJ whole genome shotgun (WGS) entry which is preliminary data.</text>
</comment>
<dbReference type="AlphaFoldDB" id="A0A5B0X791"/>
<dbReference type="Gene3D" id="2.40.50.100">
    <property type="match status" value="2"/>
</dbReference>
<dbReference type="InterPro" id="IPR058982">
    <property type="entry name" value="Beta-barrel_AprE"/>
</dbReference>
<evidence type="ECO:0000256" key="5">
    <source>
        <dbReference type="ARBA" id="ARBA00022519"/>
    </source>
</evidence>
<proteinExistence type="inferred from homology"/>
<keyword evidence="7 9" id="KW-1133">Transmembrane helix</keyword>
<sequence>MDMSDQNTPVVDGKGLLPLEEGHFLRLGWLVIGVGILGFLIWAAFAPLDKGVASSGVVVVDGNRKTVQAPASGIISQIMVVEGETIKAGQTLVQLSQVQAKAQVDALQDQLYTTLATETRLLAEQHGDDMLVFPEIFQQLQSEPRVKEIIALQKQLFASRREMLQSDLEGLEQSVAGTNFQIKGLKASLVSKRVQQVALKEQIVNLKSLADEGYFPRNRYLELLREQAELNSSIAEMEGRTGQLEKQLQETQQRIIQRNADYQREVRTQLAEVQVAASEYRNKLDTAQFELTHTSIVAPVDGTVVGLNIFTQGGVVAPGEKLMEILPNQMALEVETRVAVNLADKISKGLDVDLMFTAFNQNRTPKIAGKVVMVSADRLVDPVNSQPYYQMRAVVSPEEMEKLKGLDIRPGMPVEVFVKTGSRSLLSYLFKPLWDRASTSLIEE</sequence>
<evidence type="ECO:0000256" key="4">
    <source>
        <dbReference type="ARBA" id="ARBA00022475"/>
    </source>
</evidence>
<comment type="subcellular location">
    <subcellularLocation>
        <location evidence="1 9">Cell inner membrane</location>
        <topology evidence="1 9">Single-pass membrane protein</topology>
    </subcellularLocation>
</comment>
<feature type="domain" description="AprE-like long alpha-helical hairpin" evidence="11">
    <location>
        <begin position="100"/>
        <end position="288"/>
    </location>
</feature>
<feature type="transmembrane region" description="Helical" evidence="9">
    <location>
        <begin position="24"/>
        <end position="45"/>
    </location>
</feature>
<dbReference type="Proteomes" id="UP000322184">
    <property type="component" value="Unassembled WGS sequence"/>
</dbReference>
<gene>
    <name evidence="13" type="ORF">F0L16_02505</name>
</gene>
<dbReference type="PANTHER" id="PTHR30386">
    <property type="entry name" value="MEMBRANE FUSION SUBUNIT OF EMRAB-TOLC MULTIDRUG EFFLUX PUMP"/>
    <property type="match status" value="1"/>
</dbReference>
<dbReference type="InterPro" id="IPR006144">
    <property type="entry name" value="Secretion_HlyD_CS"/>
</dbReference>
<evidence type="ECO:0000256" key="2">
    <source>
        <dbReference type="ARBA" id="ARBA00009477"/>
    </source>
</evidence>
<evidence type="ECO:0000259" key="11">
    <source>
        <dbReference type="Pfam" id="PF25994"/>
    </source>
</evidence>